<dbReference type="GO" id="GO:0046872">
    <property type="term" value="F:metal ion binding"/>
    <property type="evidence" value="ECO:0007669"/>
    <property type="project" value="UniProtKB-KW"/>
</dbReference>
<proteinExistence type="inferred from homology"/>
<dbReference type="GO" id="GO:0008081">
    <property type="term" value="F:phosphoric diester hydrolase activity"/>
    <property type="evidence" value="ECO:0007669"/>
    <property type="project" value="TreeGrafter"/>
</dbReference>
<dbReference type="GO" id="GO:0003906">
    <property type="term" value="F:DNA-(apurinic or apyrimidinic site) endonuclease activity"/>
    <property type="evidence" value="ECO:0007669"/>
    <property type="project" value="TreeGrafter"/>
</dbReference>
<evidence type="ECO:0000256" key="3">
    <source>
        <dbReference type="ARBA" id="ARBA00022801"/>
    </source>
</evidence>
<protein>
    <recommendedName>
        <fullName evidence="8">Endonuclease/exonuclease/phosphatase domain-containing protein</fullName>
    </recommendedName>
</protein>
<feature type="signal peptide" evidence="7">
    <location>
        <begin position="1"/>
        <end position="18"/>
    </location>
</feature>
<dbReference type="VEuPathDB" id="CryptoDB:Vbra_2619"/>
<dbReference type="Pfam" id="PF03372">
    <property type="entry name" value="Exo_endo_phos"/>
    <property type="match status" value="1"/>
</dbReference>
<name>A0A0G4G1Z3_VITBC</name>
<keyword evidence="10" id="KW-1185">Reference proteome</keyword>
<evidence type="ECO:0000256" key="6">
    <source>
        <dbReference type="PIRSR" id="PIRSR604808-3"/>
    </source>
</evidence>
<dbReference type="SUPFAM" id="SSF56219">
    <property type="entry name" value="DNase I-like"/>
    <property type="match status" value="1"/>
</dbReference>
<dbReference type="OrthoDB" id="391817at2759"/>
<dbReference type="GO" id="GO:0006284">
    <property type="term" value="P:base-excision repair"/>
    <property type="evidence" value="ECO:0007669"/>
    <property type="project" value="TreeGrafter"/>
</dbReference>
<dbReference type="STRING" id="1169540.A0A0G4G1Z3"/>
<evidence type="ECO:0000256" key="4">
    <source>
        <dbReference type="ARBA" id="ARBA00022842"/>
    </source>
</evidence>
<organism evidence="9 10">
    <name type="scientific">Vitrella brassicaformis (strain CCMP3155)</name>
    <dbReference type="NCBI Taxonomy" id="1169540"/>
    <lineage>
        <taxon>Eukaryota</taxon>
        <taxon>Sar</taxon>
        <taxon>Alveolata</taxon>
        <taxon>Colpodellida</taxon>
        <taxon>Vitrellaceae</taxon>
        <taxon>Vitrella</taxon>
    </lineage>
</organism>
<accession>A0A0G4G1Z3</accession>
<dbReference type="PROSITE" id="PS51435">
    <property type="entry name" value="AP_NUCLEASE_F1_4"/>
    <property type="match status" value="1"/>
</dbReference>
<gene>
    <name evidence="9" type="ORF">Vbra_2619</name>
</gene>
<dbReference type="PANTHER" id="PTHR22748:SF6">
    <property type="entry name" value="DNA-(APURINIC OR APYRIMIDINIC SITE) ENDONUCLEASE"/>
    <property type="match status" value="1"/>
</dbReference>
<feature type="domain" description="Endonuclease/exonuclease/phosphatase" evidence="8">
    <location>
        <begin position="31"/>
        <end position="182"/>
    </location>
</feature>
<comment type="similarity">
    <text evidence="1">Belongs to the DNA repair enzymes AP/ExoA family.</text>
</comment>
<evidence type="ECO:0000256" key="5">
    <source>
        <dbReference type="PIRSR" id="PIRSR604808-2"/>
    </source>
</evidence>
<dbReference type="InterPro" id="IPR005135">
    <property type="entry name" value="Endo/exonuclease/phosphatase"/>
</dbReference>
<dbReference type="GO" id="GO:0005634">
    <property type="term" value="C:nucleus"/>
    <property type="evidence" value="ECO:0007669"/>
    <property type="project" value="TreeGrafter"/>
</dbReference>
<feature type="chain" id="PRO_5005189557" description="Endonuclease/exonuclease/phosphatase domain-containing protein" evidence="7">
    <location>
        <begin position="19"/>
        <end position="207"/>
    </location>
</feature>
<feature type="binding site" evidence="5">
    <location>
        <position position="47"/>
    </location>
    <ligand>
        <name>Mg(2+)</name>
        <dbReference type="ChEBI" id="CHEBI:18420"/>
        <label>1</label>
    </ligand>
</feature>
<reference evidence="9 10" key="1">
    <citation type="submission" date="2014-11" db="EMBL/GenBank/DDBJ databases">
        <authorList>
            <person name="Zhu J."/>
            <person name="Qi W."/>
            <person name="Song R."/>
        </authorList>
    </citation>
    <scope>NUCLEOTIDE SEQUENCE [LARGE SCALE GENOMIC DNA]</scope>
</reference>
<dbReference type="PhylomeDB" id="A0A0G4G1Z3"/>
<feature type="binding site" evidence="5">
    <location>
        <position position="175"/>
    </location>
    <ligand>
        <name>Mg(2+)</name>
        <dbReference type="ChEBI" id="CHEBI:18420"/>
        <label>1</label>
    </ligand>
</feature>
<feature type="binding site" evidence="5">
    <location>
        <position position="173"/>
    </location>
    <ligand>
        <name>Mg(2+)</name>
        <dbReference type="ChEBI" id="CHEBI:18420"/>
        <label>1</label>
    </ligand>
</feature>
<dbReference type="GO" id="GO:0008311">
    <property type="term" value="F:double-stranded DNA 3'-5' DNA exonuclease activity"/>
    <property type="evidence" value="ECO:0007669"/>
    <property type="project" value="TreeGrafter"/>
</dbReference>
<keyword evidence="4 5" id="KW-0460">Magnesium</keyword>
<evidence type="ECO:0000259" key="8">
    <source>
        <dbReference type="Pfam" id="PF03372"/>
    </source>
</evidence>
<dbReference type="InterPro" id="IPR036691">
    <property type="entry name" value="Endo/exonu/phosph_ase_sf"/>
</dbReference>
<evidence type="ECO:0000256" key="1">
    <source>
        <dbReference type="ARBA" id="ARBA00007092"/>
    </source>
</evidence>
<comment type="cofactor">
    <cofactor evidence="5">
        <name>Mg(2+)</name>
        <dbReference type="ChEBI" id="CHEBI:18420"/>
    </cofactor>
    <cofactor evidence="5">
        <name>Mn(2+)</name>
        <dbReference type="ChEBI" id="CHEBI:29035"/>
    </cofactor>
    <text evidence="5">Probably binds two magnesium or manganese ions per subunit.</text>
</comment>
<dbReference type="EMBL" id="CDMY01000547">
    <property type="protein sequence ID" value="CEM21985.1"/>
    <property type="molecule type" value="Genomic_DNA"/>
</dbReference>
<dbReference type="Gene3D" id="3.60.10.10">
    <property type="entry name" value="Endonuclease/exonuclease/phosphatase"/>
    <property type="match status" value="1"/>
</dbReference>
<evidence type="ECO:0000256" key="7">
    <source>
        <dbReference type="SAM" id="SignalP"/>
    </source>
</evidence>
<keyword evidence="3" id="KW-0378">Hydrolase</keyword>
<dbReference type="PANTHER" id="PTHR22748">
    <property type="entry name" value="AP ENDONUCLEASE"/>
    <property type="match status" value="1"/>
</dbReference>
<keyword evidence="7" id="KW-0732">Signal</keyword>
<keyword evidence="2 5" id="KW-0479">Metal-binding</keyword>
<feature type="site" description="Transition state stabilizer" evidence="6">
    <location>
        <position position="175"/>
    </location>
</feature>
<dbReference type="OMA" id="HRILTWN"/>
<evidence type="ECO:0000256" key="2">
    <source>
        <dbReference type="ARBA" id="ARBA00022723"/>
    </source>
</evidence>
<dbReference type="InterPro" id="IPR004808">
    <property type="entry name" value="AP_endonuc_1"/>
</dbReference>
<evidence type="ECO:0000313" key="9">
    <source>
        <dbReference type="EMBL" id="CEM21985.1"/>
    </source>
</evidence>
<evidence type="ECO:0000313" key="10">
    <source>
        <dbReference type="Proteomes" id="UP000041254"/>
    </source>
</evidence>
<dbReference type="InParanoid" id="A0A0G4G1Z3"/>
<dbReference type="AlphaFoldDB" id="A0A0G4G1Z3"/>
<dbReference type="Proteomes" id="UP000041254">
    <property type="component" value="Unassembled WGS sequence"/>
</dbReference>
<sequence length="207" mass="23058">MLTTLVVVDLACVEAGWATTFSLIKQHYGSLTDFLAKHSVDIFCIQEAKATVEKLKTEPKSYAANEEGYDTFWACCKGNAKRGLMGYSGCATFAKKGLTLRADSEPFADAELNAEGRVLVTEHQHFIIINIYAPTSGKAYDRLPHKLRFFNALRDHMNHLRRTTGKPIILLGDLNIAFGPRDVTPKDRIIDLTTLSESREAARRPPT</sequence>
<keyword evidence="5" id="KW-0464">Manganese</keyword>